<dbReference type="PhylomeDB" id="Q2J9V8"/>
<dbReference type="EMBL" id="CP000249">
    <property type="protein sequence ID" value="ABD11934.1"/>
    <property type="molecule type" value="Genomic_DNA"/>
</dbReference>
<name>Q2J9V8_FRACC</name>
<organism evidence="1 2">
    <name type="scientific">Frankia casuarinae (strain DSM 45818 / CECT 9043 / HFP020203 / CcI3)</name>
    <dbReference type="NCBI Taxonomy" id="106370"/>
    <lineage>
        <taxon>Bacteria</taxon>
        <taxon>Bacillati</taxon>
        <taxon>Actinomycetota</taxon>
        <taxon>Actinomycetes</taxon>
        <taxon>Frankiales</taxon>
        <taxon>Frankiaceae</taxon>
        <taxon>Frankia</taxon>
    </lineage>
</organism>
<sequence>MQLRCQHLIRALRAVLMLAPNIQKWAGQLIELFREANGLVVAARAAGCTRLDQDVIDGLRARFDRDVEVGRLANMSRPWKDGKNHPGLVLARRLAAKADQVWLFLTDFKIPWTNNAAEQSIRLPKRHQAVSGYWHTPTTLAGYLRVRSYLVSTRDHGIRPIDAIRMLLASRPWLPTPRAALAEPDGLAVAT</sequence>
<reference evidence="1 2" key="1">
    <citation type="journal article" date="2007" name="Genome Res.">
        <title>Genome characteristics of facultatively symbiotic Frankia sp. strains reflect host range and host plant biogeography.</title>
        <authorList>
            <person name="Normand P."/>
            <person name="Lapierre P."/>
            <person name="Tisa L.S."/>
            <person name="Gogarten J.P."/>
            <person name="Alloisio N."/>
            <person name="Bagnarol E."/>
            <person name="Bassi C.A."/>
            <person name="Berry A.M."/>
            <person name="Bickhart D.M."/>
            <person name="Choisne N."/>
            <person name="Couloux A."/>
            <person name="Cournoyer B."/>
            <person name="Cruveiller S."/>
            <person name="Daubin V."/>
            <person name="Demange N."/>
            <person name="Francino M.P."/>
            <person name="Goltsman E."/>
            <person name="Huang Y."/>
            <person name="Kopp O.R."/>
            <person name="Labarre L."/>
            <person name="Lapidus A."/>
            <person name="Lavire C."/>
            <person name="Marechal J."/>
            <person name="Martinez M."/>
            <person name="Mastronunzio J.E."/>
            <person name="Mullin B.C."/>
            <person name="Niemann J."/>
            <person name="Pujic P."/>
            <person name="Rawnsley T."/>
            <person name="Rouy Z."/>
            <person name="Schenowitz C."/>
            <person name="Sellstedt A."/>
            <person name="Tavares F."/>
            <person name="Tomkins J.P."/>
            <person name="Vallenet D."/>
            <person name="Valverde C."/>
            <person name="Wall L.G."/>
            <person name="Wang Y."/>
            <person name="Medigue C."/>
            <person name="Benson D.R."/>
        </authorList>
    </citation>
    <scope>NUCLEOTIDE SEQUENCE [LARGE SCALE GENOMIC DNA]</scope>
    <source>
        <strain evidence="2">DSM 45818 / CECT 9043 / CcI3</strain>
    </source>
</reference>
<accession>Q2J9V8</accession>
<dbReference type="HOGENOM" id="CLU_1419622_0_0_11"/>
<proteinExistence type="predicted"/>
<evidence type="ECO:0000313" key="2">
    <source>
        <dbReference type="Proteomes" id="UP000001937"/>
    </source>
</evidence>
<dbReference type="STRING" id="106370.Francci3_2572"/>
<dbReference type="Proteomes" id="UP000001937">
    <property type="component" value="Chromosome"/>
</dbReference>
<gene>
    <name evidence="1" type="ordered locus">Francci3_2572</name>
</gene>
<dbReference type="AlphaFoldDB" id="Q2J9V8"/>
<evidence type="ECO:0008006" key="3">
    <source>
        <dbReference type="Google" id="ProtNLM"/>
    </source>
</evidence>
<protein>
    <recommendedName>
        <fullName evidence="3">Transposase IS66</fullName>
    </recommendedName>
</protein>
<keyword evidence="2" id="KW-1185">Reference proteome</keyword>
<dbReference type="KEGG" id="fra:Francci3_2572"/>
<evidence type="ECO:0000313" key="1">
    <source>
        <dbReference type="EMBL" id="ABD11934.1"/>
    </source>
</evidence>